<feature type="compositionally biased region" description="Basic and acidic residues" evidence="1">
    <location>
        <begin position="8"/>
        <end position="21"/>
    </location>
</feature>
<accession>A0A9P6EUC6</accession>
<dbReference type="Proteomes" id="UP000723463">
    <property type="component" value="Unassembled WGS sequence"/>
</dbReference>
<evidence type="ECO:0000313" key="2">
    <source>
        <dbReference type="EMBL" id="KAF9536308.1"/>
    </source>
</evidence>
<dbReference type="AlphaFoldDB" id="A0A9P6EUC6"/>
<feature type="compositionally biased region" description="Acidic residues" evidence="1">
    <location>
        <begin position="22"/>
        <end position="43"/>
    </location>
</feature>
<organism evidence="2 3">
    <name type="scientific">Mortierella hygrophila</name>
    <dbReference type="NCBI Taxonomy" id="979708"/>
    <lineage>
        <taxon>Eukaryota</taxon>
        <taxon>Fungi</taxon>
        <taxon>Fungi incertae sedis</taxon>
        <taxon>Mucoromycota</taxon>
        <taxon>Mortierellomycotina</taxon>
        <taxon>Mortierellomycetes</taxon>
        <taxon>Mortierellales</taxon>
        <taxon>Mortierellaceae</taxon>
        <taxon>Mortierella</taxon>
    </lineage>
</organism>
<evidence type="ECO:0000313" key="3">
    <source>
        <dbReference type="Proteomes" id="UP000723463"/>
    </source>
</evidence>
<dbReference type="EMBL" id="JAAAXW010000822">
    <property type="protein sequence ID" value="KAF9536308.1"/>
    <property type="molecule type" value="Genomic_DNA"/>
</dbReference>
<sequence length="322" mass="36779">MTKRRRKDYASEKTSLDKELQNDEDSDDKDSDDEIDLQDEEDLTSGWHTPPKQTQGYDEEVPSAEDSEALFHYHDDTSNFTLSDADQALYNEAAAWFKSMIGRETESAIRKLQNTRFREPWVHDLLYDRLKLLRTGIDLACDENTYTAFWVTPDFVALQTGVSGLISKGFANENHFTPSAWCRAISRGKLFAKGTYVDAYYVARDDHVDIIFENVGSPTCTNHARSTDPPLHRLLGHEVTIYTASIKGGNEYNVSKVFQGKYHFSKDVYLAKLLVHLRFCLTIKTIMEMNVDVSVQFGNSIESLPKEEQAHYNLKLHTTPTI</sequence>
<keyword evidence="3" id="KW-1185">Reference proteome</keyword>
<comment type="caution">
    <text evidence="2">The sequence shown here is derived from an EMBL/GenBank/DDBJ whole genome shotgun (WGS) entry which is preliminary data.</text>
</comment>
<protein>
    <submittedName>
        <fullName evidence="2">Uncharacterized protein</fullName>
    </submittedName>
</protein>
<gene>
    <name evidence="2" type="ORF">EC957_011624</name>
</gene>
<evidence type="ECO:0000256" key="1">
    <source>
        <dbReference type="SAM" id="MobiDB-lite"/>
    </source>
</evidence>
<feature type="region of interest" description="Disordered" evidence="1">
    <location>
        <begin position="1"/>
        <end position="63"/>
    </location>
</feature>
<proteinExistence type="predicted"/>
<name>A0A9P6EUC6_9FUNG</name>
<reference evidence="2" key="1">
    <citation type="journal article" date="2020" name="Fungal Divers.">
        <title>Resolving the Mortierellaceae phylogeny through synthesis of multi-gene phylogenetics and phylogenomics.</title>
        <authorList>
            <person name="Vandepol N."/>
            <person name="Liber J."/>
            <person name="Desiro A."/>
            <person name="Na H."/>
            <person name="Kennedy M."/>
            <person name="Barry K."/>
            <person name="Grigoriev I.V."/>
            <person name="Miller A.N."/>
            <person name="O'Donnell K."/>
            <person name="Stajich J.E."/>
            <person name="Bonito G."/>
        </authorList>
    </citation>
    <scope>NUCLEOTIDE SEQUENCE</scope>
    <source>
        <strain evidence="2">NRRL 2591</strain>
    </source>
</reference>